<comment type="caution">
    <text evidence="1">The sequence shown here is derived from an EMBL/GenBank/DDBJ whole genome shotgun (WGS) entry which is preliminary data.</text>
</comment>
<proteinExistence type="predicted"/>
<evidence type="ECO:0000313" key="1">
    <source>
        <dbReference type="EMBL" id="EON76203.1"/>
    </source>
</evidence>
<dbReference type="AlphaFoldDB" id="R7ZQ75"/>
<evidence type="ECO:0000313" key="2">
    <source>
        <dbReference type="Proteomes" id="UP000013909"/>
    </source>
</evidence>
<organism evidence="1 2">
    <name type="scientific">Lunatimonas lonarensis</name>
    <dbReference type="NCBI Taxonomy" id="1232681"/>
    <lineage>
        <taxon>Bacteria</taxon>
        <taxon>Pseudomonadati</taxon>
        <taxon>Bacteroidota</taxon>
        <taxon>Cytophagia</taxon>
        <taxon>Cytophagales</taxon>
        <taxon>Cyclobacteriaceae</taxon>
    </lineage>
</organism>
<name>R7ZQ75_9BACT</name>
<reference evidence="1 2" key="1">
    <citation type="submission" date="2013-02" db="EMBL/GenBank/DDBJ databases">
        <title>A novel strain isolated from Lonar lake, Maharashtra, India.</title>
        <authorList>
            <person name="Singh A."/>
        </authorList>
    </citation>
    <scope>NUCLEOTIDE SEQUENCE [LARGE SCALE GENOMIC DNA]</scope>
    <source>
        <strain evidence="1 2">AK24</strain>
    </source>
</reference>
<keyword evidence="2" id="KW-1185">Reference proteome</keyword>
<gene>
    <name evidence="1" type="ORF">ADIS_3331</name>
</gene>
<protein>
    <submittedName>
        <fullName evidence="1">Uncharacterized protein</fullName>
    </submittedName>
</protein>
<dbReference type="EMBL" id="AQHR01000088">
    <property type="protein sequence ID" value="EON76203.1"/>
    <property type="molecule type" value="Genomic_DNA"/>
</dbReference>
<dbReference type="Proteomes" id="UP000013909">
    <property type="component" value="Unassembled WGS sequence"/>
</dbReference>
<dbReference type="STRING" id="1232681.ADIS_3331"/>
<accession>R7ZQ75</accession>
<sequence length="53" mass="5953">MLYDGKGNITKLGRRNQMTVSTDGEVDNLTQTYHQQRLTSPVSLITAIVDICR</sequence>